<protein>
    <submittedName>
        <fullName evidence="1">Uncharacterized protein</fullName>
    </submittedName>
</protein>
<accession>B6TC89</accession>
<evidence type="ECO:0000313" key="1">
    <source>
        <dbReference type="EMBL" id="ACG34722.1"/>
    </source>
</evidence>
<organism evidence="1">
    <name type="scientific">Zea mays</name>
    <name type="common">Maize</name>
    <dbReference type="NCBI Taxonomy" id="4577"/>
    <lineage>
        <taxon>Eukaryota</taxon>
        <taxon>Viridiplantae</taxon>
        <taxon>Streptophyta</taxon>
        <taxon>Embryophyta</taxon>
        <taxon>Tracheophyta</taxon>
        <taxon>Spermatophyta</taxon>
        <taxon>Magnoliopsida</taxon>
        <taxon>Liliopsida</taxon>
        <taxon>Poales</taxon>
        <taxon>Poaceae</taxon>
        <taxon>PACMAD clade</taxon>
        <taxon>Panicoideae</taxon>
        <taxon>Andropogonodae</taxon>
        <taxon>Andropogoneae</taxon>
        <taxon>Tripsacinae</taxon>
        <taxon>Zea</taxon>
    </lineage>
</organism>
<dbReference type="AlphaFoldDB" id="B6TC89"/>
<proteinExistence type="evidence at transcript level"/>
<name>B6TC89_MAIZE</name>
<sequence length="66" mass="7327">MCHTRTTDFSGISSISNTLVKQIYQRVQQRPALAVPKEQINDVKIDIPAVPKGRQLKTKISSLSCS</sequence>
<dbReference type="EMBL" id="EU962604">
    <property type="protein sequence ID" value="ACG34722.1"/>
    <property type="molecule type" value="mRNA"/>
</dbReference>
<reference evidence="1" key="1">
    <citation type="journal article" date="2009" name="Plant Mol. Biol.">
        <title>Insights into corn genes derived from large-scale cDNA sequencing.</title>
        <authorList>
            <person name="Alexandrov N.N."/>
            <person name="Brover V.V."/>
            <person name="Freidin S."/>
            <person name="Troukhan M.E."/>
            <person name="Tatarinova T.V."/>
            <person name="Zhang H."/>
            <person name="Swaller T.J."/>
            <person name="Lu Y.P."/>
            <person name="Bouck J."/>
            <person name="Flavell R.B."/>
            <person name="Feldmann K.A."/>
        </authorList>
    </citation>
    <scope>NUCLEOTIDE SEQUENCE</scope>
</reference>